<comment type="caution">
    <text evidence="2">The sequence shown here is derived from an EMBL/GenBank/DDBJ whole genome shotgun (WGS) entry which is preliminary data.</text>
</comment>
<evidence type="ECO:0000313" key="3">
    <source>
        <dbReference type="Proteomes" id="UP000568380"/>
    </source>
</evidence>
<dbReference type="EMBL" id="JACHIN010000005">
    <property type="protein sequence ID" value="MBB5078699.1"/>
    <property type="molecule type" value="Genomic_DNA"/>
</dbReference>
<keyword evidence="1" id="KW-0732">Signal</keyword>
<proteinExistence type="predicted"/>
<accession>A0A7W8EGK3</accession>
<protein>
    <submittedName>
        <fullName evidence="2">Uncharacterized protein</fullName>
    </submittedName>
</protein>
<feature type="chain" id="PRO_5030702408" evidence="1">
    <location>
        <begin position="24"/>
        <end position="134"/>
    </location>
</feature>
<gene>
    <name evidence="2" type="ORF">HNR40_004185</name>
</gene>
<organism evidence="2 3">
    <name type="scientific">Nonomuraea endophytica</name>
    <dbReference type="NCBI Taxonomy" id="714136"/>
    <lineage>
        <taxon>Bacteria</taxon>
        <taxon>Bacillati</taxon>
        <taxon>Actinomycetota</taxon>
        <taxon>Actinomycetes</taxon>
        <taxon>Streptosporangiales</taxon>
        <taxon>Streptosporangiaceae</taxon>
        <taxon>Nonomuraea</taxon>
    </lineage>
</organism>
<dbReference type="AlphaFoldDB" id="A0A7W8EGK3"/>
<sequence length="134" mass="14402">MKRLAVALVASVALLGLAVPAQAAPVRAAEVSAAALPTKCNNIGWGPSLVCIDINAGERWITVWYDRRDGVGRQWVHGLSYTGPDGNHQDEGGFYINPGELKGYRWYNVPTGRGGYVGFVRTDAGTDNTGTLWI</sequence>
<evidence type="ECO:0000313" key="2">
    <source>
        <dbReference type="EMBL" id="MBB5078699.1"/>
    </source>
</evidence>
<name>A0A7W8EGK3_9ACTN</name>
<reference evidence="2 3" key="1">
    <citation type="submission" date="2020-08" db="EMBL/GenBank/DDBJ databases">
        <title>Genomic Encyclopedia of Type Strains, Phase IV (KMG-IV): sequencing the most valuable type-strain genomes for metagenomic binning, comparative biology and taxonomic classification.</title>
        <authorList>
            <person name="Goeker M."/>
        </authorList>
    </citation>
    <scope>NUCLEOTIDE SEQUENCE [LARGE SCALE GENOMIC DNA]</scope>
    <source>
        <strain evidence="2 3">DSM 45385</strain>
    </source>
</reference>
<dbReference type="Proteomes" id="UP000568380">
    <property type="component" value="Unassembled WGS sequence"/>
</dbReference>
<keyword evidence="3" id="KW-1185">Reference proteome</keyword>
<evidence type="ECO:0000256" key="1">
    <source>
        <dbReference type="SAM" id="SignalP"/>
    </source>
</evidence>
<dbReference type="RefSeq" id="WP_184963651.1">
    <property type="nucleotide sequence ID" value="NZ_JACHIN010000005.1"/>
</dbReference>
<feature type="signal peptide" evidence="1">
    <location>
        <begin position="1"/>
        <end position="23"/>
    </location>
</feature>